<feature type="region of interest" description="Disordered" evidence="1">
    <location>
        <begin position="1"/>
        <end position="27"/>
    </location>
</feature>
<gene>
    <name evidence="2" type="primary">BnaC04g48470D</name>
    <name evidence="2" type="ORF">GSBRNA2T00084736001</name>
</gene>
<dbReference type="PaxDb" id="3708-A0A078FK77"/>
<sequence>MARNENLSQTGTEDANLQFQLQGRQKF</sequence>
<reference evidence="2 3" key="1">
    <citation type="journal article" date="2014" name="Science">
        <title>Plant genetics. Early allopolyploid evolution in the post-Neolithic Brassica napus oilseed genome.</title>
        <authorList>
            <person name="Chalhoub B."/>
            <person name="Denoeud F."/>
            <person name="Liu S."/>
            <person name="Parkin I.A."/>
            <person name="Tang H."/>
            <person name="Wang X."/>
            <person name="Chiquet J."/>
            <person name="Belcram H."/>
            <person name="Tong C."/>
            <person name="Samans B."/>
            <person name="Correa M."/>
            <person name="Da Silva C."/>
            <person name="Just J."/>
            <person name="Falentin C."/>
            <person name="Koh C.S."/>
            <person name="Le Clainche I."/>
            <person name="Bernard M."/>
            <person name="Bento P."/>
            <person name="Noel B."/>
            <person name="Labadie K."/>
            <person name="Alberti A."/>
            <person name="Charles M."/>
            <person name="Arnaud D."/>
            <person name="Guo H."/>
            <person name="Daviaud C."/>
            <person name="Alamery S."/>
            <person name="Jabbari K."/>
            <person name="Zhao M."/>
            <person name="Edger P.P."/>
            <person name="Chelaifa H."/>
            <person name="Tack D."/>
            <person name="Lassalle G."/>
            <person name="Mestiri I."/>
            <person name="Schnel N."/>
            <person name="Le Paslier M.C."/>
            <person name="Fan G."/>
            <person name="Renault V."/>
            <person name="Bayer P.E."/>
            <person name="Golicz A.A."/>
            <person name="Manoli S."/>
            <person name="Lee T.H."/>
            <person name="Thi V.H."/>
            <person name="Chalabi S."/>
            <person name="Hu Q."/>
            <person name="Fan C."/>
            <person name="Tollenaere R."/>
            <person name="Lu Y."/>
            <person name="Battail C."/>
            <person name="Shen J."/>
            <person name="Sidebottom C.H."/>
            <person name="Wang X."/>
            <person name="Canaguier A."/>
            <person name="Chauveau A."/>
            <person name="Berard A."/>
            <person name="Deniot G."/>
            <person name="Guan M."/>
            <person name="Liu Z."/>
            <person name="Sun F."/>
            <person name="Lim Y.P."/>
            <person name="Lyons E."/>
            <person name="Town C.D."/>
            <person name="Bancroft I."/>
            <person name="Wang X."/>
            <person name="Meng J."/>
            <person name="Ma J."/>
            <person name="Pires J.C."/>
            <person name="King G.J."/>
            <person name="Brunel D."/>
            <person name="Delourme R."/>
            <person name="Renard M."/>
            <person name="Aury J.M."/>
            <person name="Adams K.L."/>
            <person name="Batley J."/>
            <person name="Snowdon R.J."/>
            <person name="Tost J."/>
            <person name="Edwards D."/>
            <person name="Zhou Y."/>
            <person name="Hua W."/>
            <person name="Sharpe A.G."/>
            <person name="Paterson A.H."/>
            <person name="Guan C."/>
            <person name="Wincker P."/>
        </authorList>
    </citation>
    <scope>NUCLEOTIDE SEQUENCE [LARGE SCALE GENOMIC DNA]</scope>
    <source>
        <strain evidence="3">cv. Darmor-bzh</strain>
    </source>
</reference>
<dbReference type="AlphaFoldDB" id="A0A078FK77"/>
<organism evidence="2 3">
    <name type="scientific">Brassica napus</name>
    <name type="common">Rape</name>
    <dbReference type="NCBI Taxonomy" id="3708"/>
    <lineage>
        <taxon>Eukaryota</taxon>
        <taxon>Viridiplantae</taxon>
        <taxon>Streptophyta</taxon>
        <taxon>Embryophyta</taxon>
        <taxon>Tracheophyta</taxon>
        <taxon>Spermatophyta</taxon>
        <taxon>Magnoliopsida</taxon>
        <taxon>eudicotyledons</taxon>
        <taxon>Gunneridae</taxon>
        <taxon>Pentapetalae</taxon>
        <taxon>rosids</taxon>
        <taxon>malvids</taxon>
        <taxon>Brassicales</taxon>
        <taxon>Brassicaceae</taxon>
        <taxon>Brassiceae</taxon>
        <taxon>Brassica</taxon>
    </lineage>
</organism>
<evidence type="ECO:0000313" key="3">
    <source>
        <dbReference type="Proteomes" id="UP000028999"/>
    </source>
</evidence>
<dbReference type="Proteomes" id="UP000028999">
    <property type="component" value="Unassembled WGS sequence"/>
</dbReference>
<accession>A0A078FK77</accession>
<dbReference type="EMBL" id="LK032047">
    <property type="protein sequence ID" value="CDY14850.1"/>
    <property type="molecule type" value="Genomic_DNA"/>
</dbReference>
<protein>
    <submittedName>
        <fullName evidence="2">BnaC04g48470D protein</fullName>
    </submittedName>
</protein>
<evidence type="ECO:0000256" key="1">
    <source>
        <dbReference type="SAM" id="MobiDB-lite"/>
    </source>
</evidence>
<dbReference type="Gramene" id="CDY14850">
    <property type="protein sequence ID" value="CDY14850"/>
    <property type="gene ID" value="GSBRNA2T00084736001"/>
</dbReference>
<evidence type="ECO:0000313" key="2">
    <source>
        <dbReference type="EMBL" id="CDY14850.1"/>
    </source>
</evidence>
<keyword evidence="3" id="KW-1185">Reference proteome</keyword>
<name>A0A078FK77_BRANA</name>
<proteinExistence type="predicted"/>